<feature type="transmembrane region" description="Helical" evidence="7">
    <location>
        <begin position="7"/>
        <end position="25"/>
    </location>
</feature>
<dbReference type="NCBIfam" id="TIGR03025">
    <property type="entry name" value="EPS_sugtrans"/>
    <property type="match status" value="1"/>
</dbReference>
<feature type="transmembrane region" description="Helical" evidence="7">
    <location>
        <begin position="234"/>
        <end position="255"/>
    </location>
</feature>
<evidence type="ECO:0000256" key="3">
    <source>
        <dbReference type="ARBA" id="ARBA00022679"/>
    </source>
</evidence>
<keyword evidence="6 7" id="KW-0472">Membrane</keyword>
<evidence type="ECO:0000256" key="1">
    <source>
        <dbReference type="ARBA" id="ARBA00004141"/>
    </source>
</evidence>
<comment type="subcellular location">
    <subcellularLocation>
        <location evidence="1">Membrane</location>
        <topology evidence="1">Multi-pass membrane protein</topology>
    </subcellularLocation>
</comment>
<dbReference type="GO" id="GO:0016780">
    <property type="term" value="F:phosphotransferase activity, for other substituted phosphate groups"/>
    <property type="evidence" value="ECO:0007669"/>
    <property type="project" value="TreeGrafter"/>
</dbReference>
<dbReference type="InterPro" id="IPR017475">
    <property type="entry name" value="EPS_sugar_tfrase"/>
</dbReference>
<keyword evidence="4 7" id="KW-0812">Transmembrane</keyword>
<evidence type="ECO:0000256" key="6">
    <source>
        <dbReference type="ARBA" id="ARBA00023136"/>
    </source>
</evidence>
<dbReference type="EMBL" id="BSDY01000002">
    <property type="protein sequence ID" value="GLI55156.1"/>
    <property type="molecule type" value="Genomic_DNA"/>
</dbReference>
<feature type="transmembrane region" description="Helical" evidence="7">
    <location>
        <begin position="31"/>
        <end position="51"/>
    </location>
</feature>
<name>A0A9W6LLC0_9FUSO</name>
<evidence type="ECO:0000256" key="4">
    <source>
        <dbReference type="ARBA" id="ARBA00022692"/>
    </source>
</evidence>
<keyword evidence="5 7" id="KW-1133">Transmembrane helix</keyword>
<evidence type="ECO:0000313" key="10">
    <source>
        <dbReference type="Proteomes" id="UP001144471"/>
    </source>
</evidence>
<dbReference type="AlphaFoldDB" id="A0A9W6LLC0"/>
<proteinExistence type="inferred from homology"/>
<comment type="similarity">
    <text evidence="2">Belongs to the bacterial sugar transferase family.</text>
</comment>
<keyword evidence="3" id="KW-0808">Transferase</keyword>
<comment type="caution">
    <text evidence="9">The sequence shown here is derived from an EMBL/GenBank/DDBJ whole genome shotgun (WGS) entry which is preliminary data.</text>
</comment>
<evidence type="ECO:0000256" key="5">
    <source>
        <dbReference type="ARBA" id="ARBA00022989"/>
    </source>
</evidence>
<evidence type="ECO:0000256" key="2">
    <source>
        <dbReference type="ARBA" id="ARBA00006464"/>
    </source>
</evidence>
<dbReference type="PANTHER" id="PTHR30576:SF0">
    <property type="entry name" value="UNDECAPRENYL-PHOSPHATE N-ACETYLGALACTOSAMINYL 1-PHOSPHATE TRANSFERASE-RELATED"/>
    <property type="match status" value="1"/>
</dbReference>
<protein>
    <recommendedName>
        <fullName evidence="8">Bacterial sugar transferase domain-containing protein</fullName>
    </recommendedName>
</protein>
<evidence type="ECO:0000256" key="7">
    <source>
        <dbReference type="SAM" id="Phobius"/>
    </source>
</evidence>
<organism evidence="9 10">
    <name type="scientific">Propionigenium maris DSM 9537</name>
    <dbReference type="NCBI Taxonomy" id="1123000"/>
    <lineage>
        <taxon>Bacteria</taxon>
        <taxon>Fusobacteriati</taxon>
        <taxon>Fusobacteriota</taxon>
        <taxon>Fusobacteriia</taxon>
        <taxon>Fusobacteriales</taxon>
        <taxon>Fusobacteriaceae</taxon>
        <taxon>Propionigenium</taxon>
    </lineage>
</organism>
<dbReference type="GO" id="GO:0016020">
    <property type="term" value="C:membrane"/>
    <property type="evidence" value="ECO:0007669"/>
    <property type="project" value="UniProtKB-SubCell"/>
</dbReference>
<keyword evidence="10" id="KW-1185">Reference proteome</keyword>
<dbReference type="PANTHER" id="PTHR30576">
    <property type="entry name" value="COLANIC BIOSYNTHESIS UDP-GLUCOSE LIPID CARRIER TRANSFERASE"/>
    <property type="match status" value="1"/>
</dbReference>
<evidence type="ECO:0000313" key="9">
    <source>
        <dbReference type="EMBL" id="GLI55156.1"/>
    </source>
</evidence>
<dbReference type="RefSeq" id="WP_281833439.1">
    <property type="nucleotide sequence ID" value="NZ_BSDY01000002.1"/>
</dbReference>
<gene>
    <name evidence="9" type="ORF">PM10SUCC1_06710</name>
</gene>
<dbReference type="InterPro" id="IPR003362">
    <property type="entry name" value="Bact_transf"/>
</dbReference>
<dbReference type="Pfam" id="PF02397">
    <property type="entry name" value="Bac_transf"/>
    <property type="match status" value="1"/>
</dbReference>
<sequence>MRNQKRISGFTFLNIVFYFVAMRLMGVRNDLAVNIVFISIATLYYLFNIYYSDDEIEVSLMSAAINVFAVFISFNTIRLGKALSLHLIMFIYQMITFYILNNFMRMKKNVLIIGDHPQKDEILEMIEKNHEYSEVIQMADDDEGLLNLNNLTGLIFRKEIGEVAVLSKRDDRITNNLLRLKMEGLRVYDFYGFYEEVEGKVAVEALDEEKLLLDNGFDIYHNSFQKRIKRSLDVVLSLIVGIVTLPIMLLSMIIIKTESRGPVFFVQERVGFDNKPFKIVKFRSMKMHDENEHSKYAGKNDSRITGYGRVMRKTRIDELPQIWNVLRGDMSFIGPRAEWSKLSEEYEEKIAFYPLRHSVKPGLTGWAQVSYPYGAGLEDMKIKLMYDFYYIKHQSLSLDVKIIFKTIRTVLFGKGQ</sequence>
<feature type="transmembrane region" description="Helical" evidence="7">
    <location>
        <begin position="58"/>
        <end position="77"/>
    </location>
</feature>
<feature type="domain" description="Bacterial sugar transferase" evidence="8">
    <location>
        <begin position="229"/>
        <end position="411"/>
    </location>
</feature>
<dbReference type="Proteomes" id="UP001144471">
    <property type="component" value="Unassembled WGS sequence"/>
</dbReference>
<reference evidence="9" key="1">
    <citation type="submission" date="2022-12" db="EMBL/GenBank/DDBJ databases">
        <title>Reference genome sequencing for broad-spectrum identification of bacterial and archaeal isolates by mass spectrometry.</title>
        <authorList>
            <person name="Sekiguchi Y."/>
            <person name="Tourlousse D.M."/>
        </authorList>
    </citation>
    <scope>NUCLEOTIDE SEQUENCE</scope>
    <source>
        <strain evidence="9">10succ1</strain>
    </source>
</reference>
<feature type="transmembrane region" description="Helical" evidence="7">
    <location>
        <begin position="83"/>
        <end position="100"/>
    </location>
</feature>
<evidence type="ECO:0000259" key="8">
    <source>
        <dbReference type="Pfam" id="PF02397"/>
    </source>
</evidence>
<accession>A0A9W6LLC0</accession>